<dbReference type="HOGENOM" id="CLU_016149_5_0_1"/>
<keyword evidence="7" id="KW-1185">Reference proteome</keyword>
<dbReference type="GO" id="GO:0004856">
    <property type="term" value="F:D-xylulokinase activity"/>
    <property type="evidence" value="ECO:0007669"/>
    <property type="project" value="UniProtKB-UniRule"/>
</dbReference>
<gene>
    <name evidence="6" type="ORF">K437DRAFT_293463</name>
</gene>
<feature type="compositionally biased region" description="Low complexity" evidence="5">
    <location>
        <begin position="13"/>
        <end position="26"/>
    </location>
</feature>
<dbReference type="InParanoid" id="A0A066WBJ7"/>
<comment type="catalytic activity">
    <reaction evidence="4">
        <text>D-xylulose + ATP = D-xylulose 5-phosphate + ADP + H(+)</text>
        <dbReference type="Rhea" id="RHEA:10964"/>
        <dbReference type="ChEBI" id="CHEBI:15378"/>
        <dbReference type="ChEBI" id="CHEBI:17140"/>
        <dbReference type="ChEBI" id="CHEBI:30616"/>
        <dbReference type="ChEBI" id="CHEBI:57737"/>
        <dbReference type="ChEBI" id="CHEBI:456216"/>
        <dbReference type="EC" id="2.7.1.17"/>
    </reaction>
</comment>
<evidence type="ECO:0000313" key="6">
    <source>
        <dbReference type="EMBL" id="KDN51312.1"/>
    </source>
</evidence>
<evidence type="ECO:0000256" key="1">
    <source>
        <dbReference type="ARBA" id="ARBA00009156"/>
    </source>
</evidence>
<keyword evidence="4" id="KW-0547">Nucleotide-binding</keyword>
<dbReference type="EMBL" id="JMSN01000017">
    <property type="protein sequence ID" value="KDN51312.1"/>
    <property type="molecule type" value="Genomic_DNA"/>
</dbReference>
<dbReference type="OrthoDB" id="1728974at2759"/>
<evidence type="ECO:0000256" key="5">
    <source>
        <dbReference type="SAM" id="MobiDB-lite"/>
    </source>
</evidence>
<dbReference type="FunCoup" id="A0A066WBJ7">
    <property type="interactions" value="271"/>
</dbReference>
<dbReference type="GO" id="GO:0005829">
    <property type="term" value="C:cytosol"/>
    <property type="evidence" value="ECO:0007669"/>
    <property type="project" value="TreeGrafter"/>
</dbReference>
<dbReference type="PANTHER" id="PTHR10196:SF57">
    <property type="entry name" value="XYLULOSE KINASE"/>
    <property type="match status" value="1"/>
</dbReference>
<comment type="function">
    <text evidence="4">Highly specific D-xylulose kinase which participates in the catabolism of xylose. Xylose is a major component of hemicelluloses such as xylan. Most fungi utilize D-xylose via three enzymatic reactions, xylose reductase (XR), xylitol dehydrogenase (XDH), and xylulokinase, to form xylulose 5-phosphate, which enters pentose phosphate pathway.</text>
</comment>
<dbReference type="Gene3D" id="3.30.420.40">
    <property type="match status" value="2"/>
</dbReference>
<evidence type="ECO:0000256" key="3">
    <source>
        <dbReference type="ARBA" id="ARBA00022777"/>
    </source>
</evidence>
<evidence type="ECO:0000256" key="4">
    <source>
        <dbReference type="RuleBase" id="RU367058"/>
    </source>
</evidence>
<dbReference type="AlphaFoldDB" id="A0A066WBJ7"/>
<proteinExistence type="inferred from homology"/>
<feature type="region of interest" description="Disordered" evidence="5">
    <location>
        <begin position="1"/>
        <end position="35"/>
    </location>
</feature>
<keyword evidence="4" id="KW-0067">ATP-binding</keyword>
<dbReference type="CDD" id="cd07776">
    <property type="entry name" value="ASKHA_NBD_FGGY_SpXK-like"/>
    <property type="match status" value="1"/>
</dbReference>
<keyword evidence="3 4" id="KW-0418">Kinase</keyword>
<dbReference type="EC" id="2.7.1.17" evidence="4"/>
<dbReference type="STRING" id="1037660.A0A066WBJ7"/>
<dbReference type="Proteomes" id="UP000027361">
    <property type="component" value="Unassembled WGS sequence"/>
</dbReference>
<dbReference type="InterPro" id="IPR042024">
    <property type="entry name" value="D-XK_euk"/>
</dbReference>
<keyword evidence="4" id="KW-0119">Carbohydrate metabolism</keyword>
<dbReference type="InterPro" id="IPR043129">
    <property type="entry name" value="ATPase_NBD"/>
</dbReference>
<evidence type="ECO:0000313" key="7">
    <source>
        <dbReference type="Proteomes" id="UP000027361"/>
    </source>
</evidence>
<name>A0A066WBJ7_TILAU</name>
<comment type="caution">
    <text evidence="6">The sequence shown here is derived from an EMBL/GenBank/DDBJ whole genome shotgun (WGS) entry which is preliminary data.</text>
</comment>
<dbReference type="GeneID" id="25267154"/>
<evidence type="ECO:0000256" key="2">
    <source>
        <dbReference type="ARBA" id="ARBA00022679"/>
    </source>
</evidence>
<dbReference type="PANTHER" id="PTHR10196">
    <property type="entry name" value="SUGAR KINASE"/>
    <property type="match status" value="1"/>
</dbReference>
<accession>A0A066WBJ7</accession>
<dbReference type="GO" id="GO:0005997">
    <property type="term" value="P:xylulose metabolic process"/>
    <property type="evidence" value="ECO:0007669"/>
    <property type="project" value="TreeGrafter"/>
</dbReference>
<keyword evidence="2 4" id="KW-0808">Transferase</keyword>
<dbReference type="GO" id="GO:0005524">
    <property type="term" value="F:ATP binding"/>
    <property type="evidence" value="ECO:0007669"/>
    <property type="project" value="UniProtKB-UniRule"/>
</dbReference>
<sequence>MSPTETPRRHSHSSLASLPSAGSESGAGHNDDEDEGEPLFLGLDCSTQALKCSLLDSALEVLAELEVRFDRDLPHYSTQGGTLTGPEGTGEVHSPVLMCVEALDMLCDRIKEKRWPTHRVRGVSAAGQQHASVYWSHEASSLLSTLDYKKRLVEQLDAWAFSRQIIPNWQDSSTSSECREMEACVGGATELARLTGSRAHERFTGPQIARFRRVEPDAYEATDRISLVSSFITTLLCADGEINGIDESDAPERGWNEKLLAFVAGEQGAEGGEKQQLGPKAKELKRKLGVVESDNGRVVGHIGRWFRKRYGFPKDCVVAPGTGDNPATYLSFVLGDNEGLVSLGTSDTILVSTSSYNPHPEFHTFAHPAQLVSRSKDELEAGHLSSSESSNGNNGNKLRYFAMLVYKNGSLARENVRDQYFNKSWDQFNQAVESSTNLHSTEDGRQKDAMGFYWYRPDIIPSGAYKVQRFVVDGSSSLQADMAREVREFEDPKTNAPVILQSQFLNYRVRSSGILASEQHKDCASASSKTNGHGGATAPEAPATLKRVFAVGGAAANLSIIQTLSDVLGCEVCKPFVEDQDQDDADADGDNHGVAAITDDFSKKVSVNVKKANKKNADFNSCSVAAAYKAKWAYMRLFNAQHAMKHGHSTTTDGHESATEATMPTRKDISFENMVSESKHIRRLRRRIAKRMHISSFSSNVSAASTLTTNSTATAMGGAGGAARLGGFLGMTSADATASASAFESALDDEDEEVDAQEGVVVVASPREERTAMYARRVQWWQALEQRAVQASISEQGVQN</sequence>
<dbReference type="RefSeq" id="XP_013244648.1">
    <property type="nucleotide sequence ID" value="XM_013389194.1"/>
</dbReference>
<reference evidence="6 7" key="1">
    <citation type="submission" date="2014-05" db="EMBL/GenBank/DDBJ databases">
        <title>Draft genome sequence of a rare smut relative, Tilletiaria anomala UBC 951.</title>
        <authorList>
            <consortium name="DOE Joint Genome Institute"/>
            <person name="Toome M."/>
            <person name="Kuo A."/>
            <person name="Henrissat B."/>
            <person name="Lipzen A."/>
            <person name="Tritt A."/>
            <person name="Yoshinaga Y."/>
            <person name="Zane M."/>
            <person name="Barry K."/>
            <person name="Grigoriev I.V."/>
            <person name="Spatafora J.W."/>
            <person name="Aimea M.C."/>
        </authorList>
    </citation>
    <scope>NUCLEOTIDE SEQUENCE [LARGE SCALE GENOMIC DNA]</scope>
    <source>
        <strain evidence="6 7">UBC 951</strain>
    </source>
</reference>
<keyword evidence="4" id="KW-0859">Xylose metabolism</keyword>
<protein>
    <recommendedName>
        <fullName evidence="4">Xylulose kinase</fullName>
        <ecNumber evidence="4">2.7.1.17</ecNumber>
    </recommendedName>
</protein>
<organism evidence="6 7">
    <name type="scientific">Tilletiaria anomala (strain ATCC 24038 / CBS 436.72 / UBC 951)</name>
    <dbReference type="NCBI Taxonomy" id="1037660"/>
    <lineage>
        <taxon>Eukaryota</taxon>
        <taxon>Fungi</taxon>
        <taxon>Dikarya</taxon>
        <taxon>Basidiomycota</taxon>
        <taxon>Ustilaginomycotina</taxon>
        <taxon>Exobasidiomycetes</taxon>
        <taxon>Georgefischeriales</taxon>
        <taxon>Tilletiariaceae</taxon>
        <taxon>Tilletiaria</taxon>
    </lineage>
</organism>
<dbReference type="GO" id="GO:0042732">
    <property type="term" value="P:D-xylose metabolic process"/>
    <property type="evidence" value="ECO:0007669"/>
    <property type="project" value="UniProtKB-UniRule"/>
</dbReference>
<comment type="similarity">
    <text evidence="1 4">Belongs to the FGGY kinase family.</text>
</comment>
<dbReference type="SUPFAM" id="SSF53067">
    <property type="entry name" value="Actin-like ATPase domain"/>
    <property type="match status" value="1"/>
</dbReference>